<dbReference type="AlphaFoldDB" id="A0A1H7UWW6"/>
<comment type="similarity">
    <text evidence="1">Belongs to the bacterial sugar transferase family.</text>
</comment>
<dbReference type="EMBL" id="FNZZ01000008">
    <property type="protein sequence ID" value="SEM01165.1"/>
    <property type="molecule type" value="Genomic_DNA"/>
</dbReference>
<feature type="transmembrane region" description="Helical" evidence="3">
    <location>
        <begin position="46"/>
        <end position="67"/>
    </location>
</feature>
<organism evidence="5 6">
    <name type="scientific">Sphingomonas palmae</name>
    <dbReference type="NCBI Taxonomy" id="1855283"/>
    <lineage>
        <taxon>Bacteria</taxon>
        <taxon>Pseudomonadati</taxon>
        <taxon>Pseudomonadota</taxon>
        <taxon>Alphaproteobacteria</taxon>
        <taxon>Sphingomonadales</taxon>
        <taxon>Sphingomonadaceae</taxon>
        <taxon>Sphingomonas</taxon>
    </lineage>
</organism>
<dbReference type="RefSeq" id="WP_093007947.1">
    <property type="nucleotide sequence ID" value="NZ_FNZZ01000008.1"/>
</dbReference>
<feature type="transmembrane region" description="Helical" evidence="3">
    <location>
        <begin position="88"/>
        <end position="108"/>
    </location>
</feature>
<keyword evidence="3" id="KW-0812">Transmembrane</keyword>
<sequence length="452" mass="49733">MLDTTVTGKRVSLKRQMRMRLYAAILLVDAAAVSLGFWLTPYLQPSAWNGVPTFGLFIATISLFLLLEIRNLRPTTLDQWLRGTIVSLAALLGALLLAVFVSFCLNRAAYVPRLLAGASLLLSGVALTIFRAMLGSVGARILDGSAESRLVVLDGLTIDLPLDVATLDARRIDPGAGTPHPYFLDRLAQALKGVDEAFIACLPERRAFWAVTMKGSAVRTELLVPELDQFGAIGNKHFAGIATVLVSIGALPLRERMMKRILDLTIVVPAIVLLSPLLLAVFIAVKLDSPGSAFFVQPRVGYGNRLFPMFKFRSMRSELSDTAGAQSTSRDDKRVTRVGKLIRATSIDELPQLFNILRGDMSFVGPRPHALGSLAGDRLFWEVDPRYHHRHACKPGLTGLAQVRGFRGATHRTEDLTNRLDADLEYINDWSVLRDIQILIATFKVLVHRNAF</sequence>
<evidence type="ECO:0000313" key="6">
    <source>
        <dbReference type="Proteomes" id="UP000199214"/>
    </source>
</evidence>
<feature type="transmembrane region" description="Helical" evidence="3">
    <location>
        <begin position="261"/>
        <end position="285"/>
    </location>
</feature>
<accession>A0A1H7UWW6</accession>
<evidence type="ECO:0000256" key="3">
    <source>
        <dbReference type="SAM" id="Phobius"/>
    </source>
</evidence>
<evidence type="ECO:0000259" key="4">
    <source>
        <dbReference type="Pfam" id="PF02397"/>
    </source>
</evidence>
<gene>
    <name evidence="5" type="ORF">SAMN05216382_3094</name>
</gene>
<proteinExistence type="inferred from homology"/>
<dbReference type="STRING" id="1855283.SAMN05216382_3094"/>
<dbReference type="Pfam" id="PF02397">
    <property type="entry name" value="Bac_transf"/>
    <property type="match status" value="1"/>
</dbReference>
<keyword evidence="2" id="KW-0270">Exopolysaccharide synthesis</keyword>
<dbReference type="InterPro" id="IPR003362">
    <property type="entry name" value="Bact_transf"/>
</dbReference>
<keyword evidence="3" id="KW-0472">Membrane</keyword>
<evidence type="ECO:0000256" key="1">
    <source>
        <dbReference type="ARBA" id="ARBA00006464"/>
    </source>
</evidence>
<dbReference type="GO" id="GO:0016780">
    <property type="term" value="F:phosphotransferase activity, for other substituted phosphate groups"/>
    <property type="evidence" value="ECO:0007669"/>
    <property type="project" value="TreeGrafter"/>
</dbReference>
<dbReference type="OrthoDB" id="9808602at2"/>
<dbReference type="PANTHER" id="PTHR30576">
    <property type="entry name" value="COLANIC BIOSYNTHESIS UDP-GLUCOSE LIPID CARRIER TRANSFERASE"/>
    <property type="match status" value="1"/>
</dbReference>
<name>A0A1H7UWW6_9SPHN</name>
<dbReference type="Proteomes" id="UP000199214">
    <property type="component" value="Unassembled WGS sequence"/>
</dbReference>
<keyword evidence="3" id="KW-1133">Transmembrane helix</keyword>
<feature type="transmembrane region" description="Helical" evidence="3">
    <location>
        <begin position="114"/>
        <end position="134"/>
    </location>
</feature>
<evidence type="ECO:0000313" key="5">
    <source>
        <dbReference type="EMBL" id="SEM01165.1"/>
    </source>
</evidence>
<dbReference type="GO" id="GO:0000271">
    <property type="term" value="P:polysaccharide biosynthetic process"/>
    <property type="evidence" value="ECO:0007669"/>
    <property type="project" value="UniProtKB-KW"/>
</dbReference>
<keyword evidence="6" id="KW-1185">Reference proteome</keyword>
<reference evidence="6" key="1">
    <citation type="submission" date="2016-10" db="EMBL/GenBank/DDBJ databases">
        <authorList>
            <person name="Varghese N."/>
            <person name="Submissions S."/>
        </authorList>
    </citation>
    <scope>NUCLEOTIDE SEQUENCE [LARGE SCALE GENOMIC DNA]</scope>
    <source>
        <strain evidence="6">JS21-1</strain>
    </source>
</reference>
<dbReference type="PANTHER" id="PTHR30576:SF0">
    <property type="entry name" value="UNDECAPRENYL-PHOSPHATE N-ACETYLGALACTOSAMINYL 1-PHOSPHATE TRANSFERASE-RELATED"/>
    <property type="match status" value="1"/>
</dbReference>
<feature type="domain" description="Bacterial sugar transferase" evidence="4">
    <location>
        <begin position="259"/>
        <end position="447"/>
    </location>
</feature>
<feature type="transmembrane region" description="Helical" evidence="3">
    <location>
        <begin position="21"/>
        <end position="40"/>
    </location>
</feature>
<keyword evidence="5" id="KW-0808">Transferase</keyword>
<evidence type="ECO:0000256" key="2">
    <source>
        <dbReference type="ARBA" id="ARBA00023169"/>
    </source>
</evidence>
<protein>
    <submittedName>
        <fullName evidence="5">Sugar transferase involved in LPS biosynthesis (Colanic, teichoic acid)</fullName>
    </submittedName>
</protein>